<keyword evidence="1 4" id="KW-0812">Transmembrane</keyword>
<evidence type="ECO:0000259" key="5">
    <source>
        <dbReference type="PROSITE" id="PS50850"/>
    </source>
</evidence>
<feature type="transmembrane region" description="Helical" evidence="4">
    <location>
        <begin position="94"/>
        <end position="117"/>
    </location>
</feature>
<evidence type="ECO:0000256" key="3">
    <source>
        <dbReference type="ARBA" id="ARBA00023136"/>
    </source>
</evidence>
<dbReference type="AlphaFoldDB" id="A0A158HT37"/>
<dbReference type="PANTHER" id="PTHR23531:SF1">
    <property type="entry name" value="QUINOLENE RESISTANCE PROTEIN NORA"/>
    <property type="match status" value="1"/>
</dbReference>
<dbReference type="InterPro" id="IPR020846">
    <property type="entry name" value="MFS_dom"/>
</dbReference>
<feature type="transmembrane region" description="Helical" evidence="4">
    <location>
        <begin position="240"/>
        <end position="258"/>
    </location>
</feature>
<evidence type="ECO:0000256" key="2">
    <source>
        <dbReference type="ARBA" id="ARBA00022989"/>
    </source>
</evidence>
<gene>
    <name evidence="6" type="ORF">AWB68_02285</name>
</gene>
<name>A0A158HT37_9BURK</name>
<reference evidence="6" key="1">
    <citation type="submission" date="2016-01" db="EMBL/GenBank/DDBJ databases">
        <authorList>
            <person name="Peeters C."/>
        </authorList>
    </citation>
    <scope>NUCLEOTIDE SEQUENCE [LARGE SCALE GENOMIC DNA]</scope>
    <source>
        <strain evidence="6">LMG 22940</strain>
    </source>
</reference>
<dbReference type="Pfam" id="PF07690">
    <property type="entry name" value="MFS_1"/>
    <property type="match status" value="1"/>
</dbReference>
<keyword evidence="3 4" id="KW-0472">Membrane</keyword>
<feature type="transmembrane region" description="Helical" evidence="4">
    <location>
        <begin position="70"/>
        <end position="88"/>
    </location>
</feature>
<dbReference type="Gene3D" id="1.20.1250.20">
    <property type="entry name" value="MFS general substrate transporter like domains"/>
    <property type="match status" value="2"/>
</dbReference>
<dbReference type="InterPro" id="IPR036259">
    <property type="entry name" value="MFS_trans_sf"/>
</dbReference>
<dbReference type="EMBL" id="FCON02000019">
    <property type="protein sequence ID" value="SAL47283.1"/>
    <property type="molecule type" value="Genomic_DNA"/>
</dbReference>
<dbReference type="PANTHER" id="PTHR23531">
    <property type="entry name" value="QUINOLENE RESISTANCE PROTEIN NORA"/>
    <property type="match status" value="1"/>
</dbReference>
<keyword evidence="2 4" id="KW-1133">Transmembrane helix</keyword>
<feature type="domain" description="Major facilitator superfamily (MFS) profile" evidence="5">
    <location>
        <begin position="1"/>
        <end position="389"/>
    </location>
</feature>
<protein>
    <submittedName>
        <fullName evidence="6">Major facilitator transporter</fullName>
    </submittedName>
</protein>
<feature type="transmembrane region" description="Helical" evidence="4">
    <location>
        <begin position="154"/>
        <end position="177"/>
    </location>
</feature>
<dbReference type="InterPro" id="IPR011701">
    <property type="entry name" value="MFS"/>
</dbReference>
<organism evidence="6 7">
    <name type="scientific">Caballeronia choica</name>
    <dbReference type="NCBI Taxonomy" id="326476"/>
    <lineage>
        <taxon>Bacteria</taxon>
        <taxon>Pseudomonadati</taxon>
        <taxon>Pseudomonadota</taxon>
        <taxon>Betaproteobacteria</taxon>
        <taxon>Burkholderiales</taxon>
        <taxon>Burkholderiaceae</taxon>
        <taxon>Caballeronia</taxon>
    </lineage>
</organism>
<keyword evidence="7" id="KW-1185">Reference proteome</keyword>
<accession>A0A158HT37</accession>
<feature type="transmembrane region" description="Helical" evidence="4">
    <location>
        <begin position="45"/>
        <end position="63"/>
    </location>
</feature>
<evidence type="ECO:0000256" key="1">
    <source>
        <dbReference type="ARBA" id="ARBA00022692"/>
    </source>
</evidence>
<feature type="transmembrane region" description="Helical" evidence="4">
    <location>
        <begin position="129"/>
        <end position="148"/>
    </location>
</feature>
<dbReference type="Proteomes" id="UP000054770">
    <property type="component" value="Unassembled WGS sequence"/>
</dbReference>
<feature type="transmembrane region" description="Helical" evidence="4">
    <location>
        <begin position="334"/>
        <end position="353"/>
    </location>
</feature>
<dbReference type="InterPro" id="IPR052714">
    <property type="entry name" value="MFS_Exporter"/>
</dbReference>
<comment type="caution">
    <text evidence="6">The sequence shown here is derived from an EMBL/GenBank/DDBJ whole genome shotgun (WGS) entry which is preliminary data.</text>
</comment>
<feature type="transmembrane region" description="Helical" evidence="4">
    <location>
        <begin position="359"/>
        <end position="377"/>
    </location>
</feature>
<evidence type="ECO:0000256" key="4">
    <source>
        <dbReference type="SAM" id="Phobius"/>
    </source>
</evidence>
<dbReference type="GO" id="GO:0022857">
    <property type="term" value="F:transmembrane transporter activity"/>
    <property type="evidence" value="ECO:0007669"/>
    <property type="project" value="InterPro"/>
</dbReference>
<evidence type="ECO:0000313" key="7">
    <source>
        <dbReference type="Proteomes" id="UP000054770"/>
    </source>
</evidence>
<feature type="transmembrane region" description="Helical" evidence="4">
    <location>
        <begin position="270"/>
        <end position="288"/>
    </location>
</feature>
<dbReference type="OrthoDB" id="8046314at2"/>
<proteinExistence type="predicted"/>
<feature type="transmembrane region" description="Helical" evidence="4">
    <location>
        <begin position="208"/>
        <end position="228"/>
    </location>
</feature>
<dbReference type="PROSITE" id="PS51257">
    <property type="entry name" value="PROKAR_LIPOPROTEIN"/>
    <property type="match status" value="1"/>
</dbReference>
<dbReference type="RefSeq" id="WP_087644451.1">
    <property type="nucleotide sequence ID" value="NZ_FCON02000019.1"/>
</dbReference>
<evidence type="ECO:0000313" key="6">
    <source>
        <dbReference type="EMBL" id="SAL47283.1"/>
    </source>
</evidence>
<dbReference type="SUPFAM" id="SSF103473">
    <property type="entry name" value="MFS general substrate transporter"/>
    <property type="match status" value="1"/>
</dbReference>
<sequence length="389" mass="41775">MRPFNALFVLVGTLLTACGYGASFLFSMHFRTLGGNDLDTGEALAGAMVGTFVGVPLVGWFAQRVGAARMTALSALCVGLGVAGFAFIERLSPFNLVPGFLMGFGWGAFYLAAPMSLAERTSDADRGRWFLRLGTFQMTGMSGGPALAALTIRYWHWTVGGVLYAIGGLCVIAALMLEIFGRVTPRTHAAPVRERWLRDSSAIFRTRAAYPIVMIALGACVFSGLMTFQMSMMQGTRAQAGTFFSVYTVTVVVTRWLLGQFVIKVRREVATKVLLVLMVLGIAAMYAMPYGPMFHSAAAVLLGTGYGLVYPVIEAQAVNDSDAMHRHAALTWFVTSYFIGVFGFPALGGWVLVHMGKGMLLALIGLCGVTALMLAIVRDRHGVDALSKA</sequence>
<dbReference type="PROSITE" id="PS50850">
    <property type="entry name" value="MFS"/>
    <property type="match status" value="1"/>
</dbReference>